<feature type="transmembrane region" description="Helical" evidence="1">
    <location>
        <begin position="32"/>
        <end position="53"/>
    </location>
</feature>
<sequence length="101" mass="11380">MHLGYTKREFLLVHFKNSSPSISNAVRIHDGYWGRLQLVGSACMVLAFPGFFIKHGILSVQDFAGFPRPLRYKLVVLQWSVIVSFTAMVLLVALWKSGALK</sequence>
<organism evidence="2 3">
    <name type="scientific">Pseudomonas laurylsulfativorans</name>
    <dbReference type="NCBI Taxonomy" id="1943631"/>
    <lineage>
        <taxon>Bacteria</taxon>
        <taxon>Pseudomonadati</taxon>
        <taxon>Pseudomonadota</taxon>
        <taxon>Gammaproteobacteria</taxon>
        <taxon>Pseudomonadales</taxon>
        <taxon>Pseudomonadaceae</taxon>
        <taxon>Pseudomonas</taxon>
    </lineage>
</organism>
<evidence type="ECO:0000313" key="3">
    <source>
        <dbReference type="Proteomes" id="UP000237440"/>
    </source>
</evidence>
<reference evidence="3" key="1">
    <citation type="submission" date="2017-02" db="EMBL/GenBank/DDBJ databases">
        <authorList>
            <person name="Furmanczyk E.M."/>
        </authorList>
    </citation>
    <scope>NUCLEOTIDE SEQUENCE [LARGE SCALE GENOMIC DNA]</scope>
    <source>
        <strain evidence="3">AP3_22</strain>
    </source>
</reference>
<dbReference type="AlphaFoldDB" id="A0A2S3VHQ9"/>
<accession>A0A2S3VHQ9</accession>
<comment type="caution">
    <text evidence="2">The sequence shown here is derived from an EMBL/GenBank/DDBJ whole genome shotgun (WGS) entry which is preliminary data.</text>
</comment>
<gene>
    <name evidence="2" type="ORF">B0D71_25875</name>
</gene>
<keyword evidence="3" id="KW-1185">Reference proteome</keyword>
<dbReference type="EMBL" id="MUJK01000012">
    <property type="protein sequence ID" value="POF39508.1"/>
    <property type="molecule type" value="Genomic_DNA"/>
</dbReference>
<keyword evidence="1" id="KW-0472">Membrane</keyword>
<feature type="transmembrane region" description="Helical" evidence="1">
    <location>
        <begin position="74"/>
        <end position="95"/>
    </location>
</feature>
<proteinExistence type="predicted"/>
<dbReference type="Proteomes" id="UP000237440">
    <property type="component" value="Unassembled WGS sequence"/>
</dbReference>
<name>A0A2S3VHQ9_9PSED</name>
<evidence type="ECO:0000313" key="2">
    <source>
        <dbReference type="EMBL" id="POF39508.1"/>
    </source>
</evidence>
<protein>
    <submittedName>
        <fullName evidence="2">Uncharacterized protein</fullName>
    </submittedName>
</protein>
<dbReference type="OrthoDB" id="6900259at2"/>
<keyword evidence="1" id="KW-0812">Transmembrane</keyword>
<keyword evidence="1" id="KW-1133">Transmembrane helix</keyword>
<evidence type="ECO:0000256" key="1">
    <source>
        <dbReference type="SAM" id="Phobius"/>
    </source>
</evidence>